<dbReference type="SUPFAM" id="SSF52540">
    <property type="entry name" value="P-loop containing nucleoside triphosphate hydrolases"/>
    <property type="match status" value="1"/>
</dbReference>
<evidence type="ECO:0000313" key="6">
    <source>
        <dbReference type="Proteomes" id="UP001596113"/>
    </source>
</evidence>
<accession>A0ABW0I4Y0</accession>
<dbReference type="InterPro" id="IPR000792">
    <property type="entry name" value="Tscrpt_reg_LuxR_C"/>
</dbReference>
<dbReference type="InterPro" id="IPR011990">
    <property type="entry name" value="TPR-like_helical_dom_sf"/>
</dbReference>
<dbReference type="Gene3D" id="1.25.40.10">
    <property type="entry name" value="Tetratricopeptide repeat domain"/>
    <property type="match status" value="1"/>
</dbReference>
<dbReference type="SUPFAM" id="SSF48452">
    <property type="entry name" value="TPR-like"/>
    <property type="match status" value="1"/>
</dbReference>
<dbReference type="PRINTS" id="PR00038">
    <property type="entry name" value="HTHLUXR"/>
</dbReference>
<organism evidence="5 6">
    <name type="scientific">Cohnella soli</name>
    <dbReference type="NCBI Taxonomy" id="425005"/>
    <lineage>
        <taxon>Bacteria</taxon>
        <taxon>Bacillati</taxon>
        <taxon>Bacillota</taxon>
        <taxon>Bacilli</taxon>
        <taxon>Bacillales</taxon>
        <taxon>Paenibacillaceae</taxon>
        <taxon>Cohnella</taxon>
    </lineage>
</organism>
<dbReference type="InterPro" id="IPR041617">
    <property type="entry name" value="TPR_MalT"/>
</dbReference>
<dbReference type="CDD" id="cd06170">
    <property type="entry name" value="LuxR_C_like"/>
    <property type="match status" value="1"/>
</dbReference>
<dbReference type="InterPro" id="IPR016032">
    <property type="entry name" value="Sig_transdc_resp-reg_C-effctor"/>
</dbReference>
<proteinExistence type="predicted"/>
<dbReference type="RefSeq" id="WP_378140557.1">
    <property type="nucleotide sequence ID" value="NZ_JBHSMI010000068.1"/>
</dbReference>
<comment type="caution">
    <text evidence="5">The sequence shown here is derived from an EMBL/GenBank/DDBJ whole genome shotgun (WGS) entry which is preliminary data.</text>
</comment>
<dbReference type="SUPFAM" id="SSF46894">
    <property type="entry name" value="C-terminal effector domain of the bipartite response regulators"/>
    <property type="match status" value="1"/>
</dbReference>
<evidence type="ECO:0000256" key="3">
    <source>
        <dbReference type="ARBA" id="ARBA00023163"/>
    </source>
</evidence>
<gene>
    <name evidence="5" type="ORF">ACFPOF_33495</name>
</gene>
<dbReference type="EMBL" id="JBHSMI010000068">
    <property type="protein sequence ID" value="MFC5407663.1"/>
    <property type="molecule type" value="Genomic_DNA"/>
</dbReference>
<evidence type="ECO:0000256" key="1">
    <source>
        <dbReference type="ARBA" id="ARBA00023015"/>
    </source>
</evidence>
<dbReference type="PANTHER" id="PTHR44688">
    <property type="entry name" value="DNA-BINDING TRANSCRIPTIONAL ACTIVATOR DEVR_DOSR"/>
    <property type="match status" value="1"/>
</dbReference>
<dbReference type="InterPro" id="IPR019734">
    <property type="entry name" value="TPR_rpt"/>
</dbReference>
<dbReference type="InterPro" id="IPR027417">
    <property type="entry name" value="P-loop_NTPase"/>
</dbReference>
<evidence type="ECO:0000259" key="4">
    <source>
        <dbReference type="PROSITE" id="PS50043"/>
    </source>
</evidence>
<dbReference type="PROSITE" id="PS00622">
    <property type="entry name" value="HTH_LUXR_1"/>
    <property type="match status" value="1"/>
</dbReference>
<keyword evidence="1" id="KW-0805">Transcription regulation</keyword>
<feature type="domain" description="HTH luxR-type" evidence="4">
    <location>
        <begin position="640"/>
        <end position="705"/>
    </location>
</feature>
<dbReference type="InterPro" id="IPR059106">
    <property type="entry name" value="WHD_MalT"/>
</dbReference>
<dbReference type="InterPro" id="IPR036388">
    <property type="entry name" value="WH-like_DNA-bd_sf"/>
</dbReference>
<name>A0ABW0I4Y0_9BACL</name>
<dbReference type="SMART" id="SM00421">
    <property type="entry name" value="HTH_LUXR"/>
    <property type="match status" value="1"/>
</dbReference>
<dbReference type="Pfam" id="PF25873">
    <property type="entry name" value="WHD_MalT"/>
    <property type="match status" value="1"/>
</dbReference>
<dbReference type="SMART" id="SM00028">
    <property type="entry name" value="TPR"/>
    <property type="match status" value="2"/>
</dbReference>
<reference evidence="6" key="1">
    <citation type="journal article" date="2019" name="Int. J. Syst. Evol. Microbiol.">
        <title>The Global Catalogue of Microorganisms (GCM) 10K type strain sequencing project: providing services to taxonomists for standard genome sequencing and annotation.</title>
        <authorList>
            <consortium name="The Broad Institute Genomics Platform"/>
            <consortium name="The Broad Institute Genome Sequencing Center for Infectious Disease"/>
            <person name="Wu L."/>
            <person name="Ma J."/>
        </authorList>
    </citation>
    <scope>NUCLEOTIDE SEQUENCE [LARGE SCALE GENOMIC DNA]</scope>
    <source>
        <strain evidence="6">CGMCC 1.18575</strain>
    </source>
</reference>
<dbReference type="Proteomes" id="UP001596113">
    <property type="component" value="Unassembled WGS sequence"/>
</dbReference>
<keyword evidence="3" id="KW-0804">Transcription</keyword>
<dbReference type="PROSITE" id="PS50043">
    <property type="entry name" value="HTH_LUXR_2"/>
    <property type="match status" value="1"/>
</dbReference>
<dbReference type="PANTHER" id="PTHR44688:SF16">
    <property type="entry name" value="DNA-BINDING TRANSCRIPTIONAL ACTIVATOR DEVR_DOSR"/>
    <property type="match status" value="1"/>
</dbReference>
<keyword evidence="6" id="KW-1185">Reference proteome</keyword>
<dbReference type="Gene3D" id="3.40.50.300">
    <property type="entry name" value="P-loop containing nucleotide triphosphate hydrolases"/>
    <property type="match status" value="1"/>
</dbReference>
<sequence>MYTPIMATKFYIPPRRPNAVPRIRLMEKLQHVWQSKLTLISAPAGYGKTTLVCEWLADCGRPAAWLSLEEEDNEISRFLTCFIYSLQTVEEGVGAGVLAVLQSPEPPPIETLLAILLQEIAAIPSPLILVLDDYHAARSKPVDDAVSFLLNHLSAQMHLVMTTREDPQVPLARLRARGQLTELRAADMRFTLSEAESFLNRTMELNLPLDQIASLEMHTEGWAAGLQLAALSIEGDRGNGRFIRTITGSHHFVLDYLVEEVLHRLPDDVQSFLMRTSILDRLCGSLCDDVLFTPEPTGVPSLIDLERSNLFVVPLDNERRWYRYHHLFAESLRRRLQERLDGSNIAELHKRASEWYERHGFEIDAFRHAVEAEDIARAARLLEGGGLPLHLRGAASLTLQWLKSLPVAELDARPSLWVMYGSALLIAGKPTNVEPKLRAAEAALQGASQDVRNKDLIGLISATRAALASLMMAGKPDDGHRKLQAAEATMQVTELEDKTNELVELIAPAREGGVDRRNEIEAVIFQSRRALEYLHPDNLPVRAAAAWMLGVACHRSGDRAGARKAYHEAIAYSHTLGHELMVVTSLIGLGQIQEAENDPEQSAEYYEEALRLAGDLPLPALREAQLGLERIRIVQNRRTNGNLIEPLSQRELEVLELIADGYSNREIGNKLFLALDTVKGHNRRIFEKLQASRRTEAIKRAIELNLLKNSPKGH</sequence>
<evidence type="ECO:0000256" key="2">
    <source>
        <dbReference type="ARBA" id="ARBA00023125"/>
    </source>
</evidence>
<dbReference type="Pfam" id="PF00196">
    <property type="entry name" value="GerE"/>
    <property type="match status" value="1"/>
</dbReference>
<evidence type="ECO:0000313" key="5">
    <source>
        <dbReference type="EMBL" id="MFC5407663.1"/>
    </source>
</evidence>
<keyword evidence="2" id="KW-0238">DNA-binding</keyword>
<dbReference type="Gene3D" id="1.10.10.10">
    <property type="entry name" value="Winged helix-like DNA-binding domain superfamily/Winged helix DNA-binding domain"/>
    <property type="match status" value="1"/>
</dbReference>
<protein>
    <submittedName>
        <fullName evidence="5">LuxR C-terminal-related transcriptional regulator</fullName>
    </submittedName>
</protein>
<dbReference type="Pfam" id="PF17874">
    <property type="entry name" value="TPR_MalT"/>
    <property type="match status" value="1"/>
</dbReference>